<dbReference type="Proteomes" id="UP000463883">
    <property type="component" value="Chromosome"/>
</dbReference>
<dbReference type="AlphaFoldDB" id="A0A6P1MIP5"/>
<proteinExistence type="predicted"/>
<sequence>MEKRNRPAQTRRRLYFVTSQKLYEFNRGYKDKTYFCQNGADFNHFAPATNIFCDKPDDIRNIKGPVIGYFGAVADWIDWKLIKFLAEKNQFSIVIIGPLFKLREFPVKRENLFYLGEKDYGVLPDYLQCFDVCIIPFLKNKLTSACNPIKMYEYLSAGKPVITTDLEECRIETIKTSKTYQEFYDNITLCLNNDDAIQREKRIHFARQNSWMQRVRSIRSVIEPRLEQ</sequence>
<reference evidence="1 2" key="1">
    <citation type="submission" date="2020-01" db="EMBL/GenBank/DDBJ databases">
        <title>Genomic analysis of Aminipila sp. CBA3637.</title>
        <authorList>
            <person name="Kim Y.B."/>
            <person name="Roh S.W."/>
        </authorList>
    </citation>
    <scope>NUCLEOTIDE SEQUENCE [LARGE SCALE GENOMIC DNA]</scope>
    <source>
        <strain evidence="1 2">CBA3637</strain>
    </source>
</reference>
<dbReference type="Pfam" id="PF13692">
    <property type="entry name" value="Glyco_trans_1_4"/>
    <property type="match status" value="1"/>
</dbReference>
<dbReference type="Gene3D" id="3.40.50.2000">
    <property type="entry name" value="Glycogen Phosphorylase B"/>
    <property type="match status" value="1"/>
</dbReference>
<protein>
    <submittedName>
        <fullName evidence="1">Glycosyltransferase</fullName>
    </submittedName>
</protein>
<name>A0A6P1MIP5_9FIRM</name>
<keyword evidence="2" id="KW-1185">Reference proteome</keyword>
<dbReference type="SUPFAM" id="SSF53756">
    <property type="entry name" value="UDP-Glycosyltransferase/glycogen phosphorylase"/>
    <property type="match status" value="1"/>
</dbReference>
<dbReference type="EMBL" id="CP047591">
    <property type="protein sequence ID" value="QHI73942.1"/>
    <property type="molecule type" value="Genomic_DNA"/>
</dbReference>
<dbReference type="GO" id="GO:0016740">
    <property type="term" value="F:transferase activity"/>
    <property type="evidence" value="ECO:0007669"/>
    <property type="project" value="UniProtKB-KW"/>
</dbReference>
<organism evidence="1 2">
    <name type="scientific">Aminipila terrae</name>
    <dbReference type="NCBI Taxonomy" id="2697030"/>
    <lineage>
        <taxon>Bacteria</taxon>
        <taxon>Bacillati</taxon>
        <taxon>Bacillota</taxon>
        <taxon>Clostridia</taxon>
        <taxon>Peptostreptococcales</taxon>
        <taxon>Anaerovoracaceae</taxon>
        <taxon>Aminipila</taxon>
    </lineage>
</organism>
<dbReference type="KEGG" id="amic:Ami3637_07805"/>
<gene>
    <name evidence="1" type="ORF">Ami3637_07805</name>
</gene>
<accession>A0A6P1MIP5</accession>
<keyword evidence="1" id="KW-0808">Transferase</keyword>
<evidence type="ECO:0000313" key="1">
    <source>
        <dbReference type="EMBL" id="QHI73942.1"/>
    </source>
</evidence>
<evidence type="ECO:0000313" key="2">
    <source>
        <dbReference type="Proteomes" id="UP000463883"/>
    </source>
</evidence>